<accession>A0ABS2HR65</accession>
<evidence type="ECO:0000313" key="1">
    <source>
        <dbReference type="EMBL" id="MBM7053586.1"/>
    </source>
</evidence>
<gene>
    <name evidence="1" type="ORF">JS521_06795</name>
</gene>
<dbReference type="Gene3D" id="3.30.200.20">
    <property type="entry name" value="Phosphorylase Kinase, domain 1"/>
    <property type="match status" value="1"/>
</dbReference>
<dbReference type="Proteomes" id="UP000712045">
    <property type="component" value="Unassembled WGS sequence"/>
</dbReference>
<keyword evidence="2" id="KW-1185">Reference proteome</keyword>
<proteinExistence type="predicted"/>
<dbReference type="EMBL" id="JAFEUF010000020">
    <property type="protein sequence ID" value="MBM7053586.1"/>
    <property type="molecule type" value="Genomic_DNA"/>
</dbReference>
<reference evidence="1 2" key="1">
    <citation type="submission" date="2021-02" db="EMBL/GenBank/DDBJ databases">
        <title>Genome Streptomyces sp. RHZ10.</title>
        <authorList>
            <person name="Besaury L."/>
        </authorList>
    </citation>
    <scope>NUCLEOTIDE SEQUENCE [LARGE SCALE GENOMIC DNA]</scope>
    <source>
        <strain evidence="1 2">RHZ10</strain>
    </source>
</reference>
<protein>
    <recommendedName>
        <fullName evidence="3">Serine/threonine protein kinase</fullName>
    </recommendedName>
</protein>
<name>A0ABS2HR65_9ACTN</name>
<organism evidence="1 2">
    <name type="scientific">Streptomyces durocortorensis</name>
    <dbReference type="NCBI Taxonomy" id="2811104"/>
    <lineage>
        <taxon>Bacteria</taxon>
        <taxon>Bacillati</taxon>
        <taxon>Actinomycetota</taxon>
        <taxon>Actinomycetes</taxon>
        <taxon>Kitasatosporales</taxon>
        <taxon>Streptomycetaceae</taxon>
        <taxon>Streptomyces</taxon>
    </lineage>
</organism>
<dbReference type="InterPro" id="IPR011009">
    <property type="entry name" value="Kinase-like_dom_sf"/>
</dbReference>
<comment type="caution">
    <text evidence="1">The sequence shown here is derived from an EMBL/GenBank/DDBJ whole genome shotgun (WGS) entry which is preliminary data.</text>
</comment>
<dbReference type="SUPFAM" id="SSF56112">
    <property type="entry name" value="Protein kinase-like (PK-like)"/>
    <property type="match status" value="1"/>
</dbReference>
<evidence type="ECO:0008006" key="3">
    <source>
        <dbReference type="Google" id="ProtNLM"/>
    </source>
</evidence>
<evidence type="ECO:0000313" key="2">
    <source>
        <dbReference type="Proteomes" id="UP000712045"/>
    </source>
</evidence>
<sequence length="103" mass="10897">MSAGSEPRLAAVKTVRPELVGDQALRDRFRREIDTARSVESRFAARLLSGDAEAAEPWLATEYVAGPTLEGAVRAAGPLPVATVRALGLDLVRGLRGIHHAAA</sequence>
<dbReference type="Gene3D" id="1.10.510.10">
    <property type="entry name" value="Transferase(Phosphotransferase) domain 1"/>
    <property type="match status" value="1"/>
</dbReference>
<dbReference type="RefSeq" id="WP_205081820.1">
    <property type="nucleotide sequence ID" value="NZ_JAFEUF010000020.1"/>
</dbReference>